<dbReference type="Pfam" id="PF25222">
    <property type="entry name" value="DUF7840"/>
    <property type="match status" value="1"/>
</dbReference>
<dbReference type="Pfam" id="PF13387">
    <property type="entry name" value="Lnb_N"/>
    <property type="match status" value="1"/>
</dbReference>
<sequence>MGHYHQTLSGWESQVDDPDFFLAPDGQHNPEAELRATWDSLQGALRTSLDEAEDIRCHWPARVHWLERRLSLDIPERACPEMDRWLSAVAAYNMTLVFPGGYMNSPSSMFGHTLLRLDAQDRSRNPDLTAYAVNFAANVAADQQDALYAIKGIFGAYGGFFSLMPYYKKVNEYNDLESRDLWEYRLNLSPEMLQRVLWHLWELNDIRFDYWFFDENCSYQLLALLSVARDDLNLTQGFDLYAIPVDTIRRLREEGLLGQVHYRPSFATRLNAMSEQMPAEAVSVANQLAQPQAPTAPVDRLTRDRQKAEALELAYEWMNFRFQHQPLPREEAAPQLRRLLLARARVPGGSPFESVQTPEVTPDEGHASSRWTVGAGHYEGNSYLDLRLRPSYHDMLDDPAGYLPTAELNFLELDMRYWAEDARLEPWRLTVMELANYAPRTPIFKPLAWRLKIDGTQVGEPGEGYWRGRFAVDAGQVVGQMNGLYGFAFAGIEAQAGHASGGLDQPGHDQAWGLAPSVSLGSGWQPLDRLRLRLEARWLPFVSGNQGDVFQGQVGANWRLSREQAIRLEWQAEHQAQGETRDDIRVSWLHYF</sequence>
<reference evidence="6 7" key="1">
    <citation type="submission" date="2016-08" db="EMBL/GenBank/DDBJ databases">
        <authorList>
            <person name="Seilhamer J.J."/>
        </authorList>
    </citation>
    <scope>NUCLEOTIDE SEQUENCE [LARGE SCALE GENOMIC DNA]</scope>
    <source>
        <strain evidence="6 7">PH27A</strain>
    </source>
</reference>
<dbReference type="InterPro" id="IPR057164">
    <property type="entry name" value="DUF7842"/>
</dbReference>
<evidence type="ECO:0000313" key="6">
    <source>
        <dbReference type="EMBL" id="ODC05102.1"/>
    </source>
</evidence>
<evidence type="ECO:0000256" key="1">
    <source>
        <dbReference type="SAM" id="MobiDB-lite"/>
    </source>
</evidence>
<comment type="caution">
    <text evidence="6">The sequence shown here is derived from an EMBL/GenBank/DDBJ whole genome shotgun (WGS) entry which is preliminary data.</text>
</comment>
<feature type="domain" description="Lnb N-terminal periplasmic" evidence="2">
    <location>
        <begin position="83"/>
        <end position="252"/>
    </location>
</feature>
<protein>
    <submittedName>
        <fullName evidence="6">Uncharacterized protein</fullName>
    </submittedName>
</protein>
<feature type="domain" description="DUF7843" evidence="5">
    <location>
        <begin position="2"/>
        <end position="68"/>
    </location>
</feature>
<proteinExistence type="predicted"/>
<feature type="domain" description="DUF7840" evidence="3">
    <location>
        <begin position="360"/>
        <end position="591"/>
    </location>
</feature>
<evidence type="ECO:0000259" key="3">
    <source>
        <dbReference type="Pfam" id="PF25222"/>
    </source>
</evidence>
<accession>A0A1E2VE15</accession>
<gene>
    <name evidence="6" type="ORF">BFW38_01145</name>
</gene>
<dbReference type="Pfam" id="PF25225">
    <property type="entry name" value="DUF7843"/>
    <property type="match status" value="1"/>
</dbReference>
<dbReference type="Proteomes" id="UP000094291">
    <property type="component" value="Unassembled WGS sequence"/>
</dbReference>
<organism evidence="6 7">
    <name type="scientific">Terasakiispira papahanaumokuakeensis</name>
    <dbReference type="NCBI Taxonomy" id="197479"/>
    <lineage>
        <taxon>Bacteria</taxon>
        <taxon>Pseudomonadati</taxon>
        <taxon>Pseudomonadota</taxon>
        <taxon>Gammaproteobacteria</taxon>
        <taxon>Oceanospirillales</taxon>
        <taxon>Terasakiispira</taxon>
    </lineage>
</organism>
<name>A0A1E2VE15_9GAMM</name>
<feature type="region of interest" description="Disordered" evidence="1">
    <location>
        <begin position="351"/>
        <end position="373"/>
    </location>
</feature>
<dbReference type="InterPro" id="IPR025178">
    <property type="entry name" value="Lnb_N"/>
</dbReference>
<dbReference type="EMBL" id="MDTQ01000001">
    <property type="protein sequence ID" value="ODC05102.1"/>
    <property type="molecule type" value="Genomic_DNA"/>
</dbReference>
<feature type="domain" description="DUF7842" evidence="4">
    <location>
        <begin position="261"/>
        <end position="347"/>
    </location>
</feature>
<evidence type="ECO:0000313" key="7">
    <source>
        <dbReference type="Proteomes" id="UP000094291"/>
    </source>
</evidence>
<dbReference type="STRING" id="197479.BFW38_01145"/>
<evidence type="ECO:0000259" key="2">
    <source>
        <dbReference type="Pfam" id="PF13387"/>
    </source>
</evidence>
<dbReference type="InterPro" id="IPR057162">
    <property type="entry name" value="DUF7840"/>
</dbReference>
<dbReference type="Pfam" id="PF25224">
    <property type="entry name" value="DUF7842"/>
    <property type="match status" value="1"/>
</dbReference>
<dbReference type="InterPro" id="IPR057165">
    <property type="entry name" value="DUF7843"/>
</dbReference>
<evidence type="ECO:0000259" key="4">
    <source>
        <dbReference type="Pfam" id="PF25224"/>
    </source>
</evidence>
<evidence type="ECO:0000259" key="5">
    <source>
        <dbReference type="Pfam" id="PF25225"/>
    </source>
</evidence>
<dbReference type="AlphaFoldDB" id="A0A1E2VE15"/>
<keyword evidence="7" id="KW-1185">Reference proteome</keyword>